<evidence type="ECO:0000256" key="3">
    <source>
        <dbReference type="ARBA" id="ARBA00022448"/>
    </source>
</evidence>
<dbReference type="InterPro" id="IPR047817">
    <property type="entry name" value="ABC2_TM_bact-type"/>
</dbReference>
<dbReference type="GO" id="GO:0015093">
    <property type="term" value="F:ferrous iron transmembrane transporter activity"/>
    <property type="evidence" value="ECO:0007669"/>
    <property type="project" value="TreeGrafter"/>
</dbReference>
<keyword evidence="4" id="KW-0410">Iron transport</keyword>
<evidence type="ECO:0000256" key="9">
    <source>
        <dbReference type="ARBA" id="ARBA00037061"/>
    </source>
</evidence>
<evidence type="ECO:0000256" key="7">
    <source>
        <dbReference type="ARBA" id="ARBA00023128"/>
    </source>
</evidence>
<evidence type="ECO:0000256" key="11">
    <source>
        <dbReference type="ARBA" id="ARBA00041873"/>
    </source>
</evidence>
<dbReference type="PROSITE" id="PS51012">
    <property type="entry name" value="ABC_TM2"/>
    <property type="match status" value="1"/>
</dbReference>
<evidence type="ECO:0000259" key="15">
    <source>
        <dbReference type="PROSITE" id="PS51012"/>
    </source>
</evidence>
<sequence length="788" mass="87017">MHDHSVENGGSAGVAVNAIAGGTAGIIELCVMYPIDTVKTRMQTLEGRKQGVLTTLKDMIKEEGILRPMRGVGVIAATAGPAHGIYFASYEFVKGQMSKKSSDYLAVAAGTAAVAATIAHDGFVNPAEVIKQRLQMENSPYRNIRECAIGVYKSEGLSAFYKSFGAQLAMNIPFQVIQFVTYEFCRRWSNPEGNIFIHFFNGGVAGSVAAVATTPLDVCKTLLNTQELKVSGMREAMSTVYKISGPAGFFKGTTARILYQAPSVALCWAIFETIGLMRGGRFLAEDSPDNLLNQYNTDTLEDVFLKLSVMQNMNKRRRSSFMQELIGPNGKESDSKISDNESEISGEFGDAIKDDTSVIGVVTTEPLPPDEDLDTTLCERLKFFKPNHMKALIWKNFLWMWRNVGMMLFISGLPVIECIIFCLCIGHDPKGLKFAVFNDELNHTTQSCETVHSGVMGDVYENLACLYLNKLGQRNIEFINTDSEMEAIGLVTKGHAWGALEFSKNYSEVLAERARQGRHATPELLDQSDIKVTMDMSDQQIGYLLRRDIYLAFVDFVEEIANQSNVTNRVALPPIQMKEPIYGDRFPNFTDFAAPGIILTVVFFLSVASTSGAILVERNEGLLERSLVLGITGHEILLGHLVTQFLLMLEQTFLVLIFTFGVFHLTLNGSILTIFFLVALTGLCGMTFGFMVACCCDNERSATYMALGSFLPIVMLCGIIWPIEGMHVSLKFVSLFLPLTKSTESLRSMLQRGWTFANPVVYTGFLSTLAWIGIFMSISVLALKFKKG</sequence>
<keyword evidence="6 14" id="KW-1133">Transmembrane helix</keyword>
<dbReference type="Gene3D" id="1.50.40.10">
    <property type="entry name" value="Mitochondrial carrier domain"/>
    <property type="match status" value="2"/>
</dbReference>
<keyword evidence="5 13" id="KW-0812">Transmembrane</keyword>
<proteinExistence type="inferred from homology"/>
<feature type="repeat" description="Solcar" evidence="13">
    <location>
        <begin position="12"/>
        <end position="96"/>
    </location>
</feature>
<feature type="transmembrane region" description="Helical" evidence="14">
    <location>
        <begin position="704"/>
        <end position="723"/>
    </location>
</feature>
<dbReference type="GO" id="GO:0031966">
    <property type="term" value="C:mitochondrial membrane"/>
    <property type="evidence" value="ECO:0007669"/>
    <property type="project" value="UniProtKB-SubCell"/>
</dbReference>
<evidence type="ECO:0000313" key="16">
    <source>
        <dbReference type="EMBL" id="KAK6618805.1"/>
    </source>
</evidence>
<evidence type="ECO:0000256" key="1">
    <source>
        <dbReference type="ARBA" id="ARBA00004225"/>
    </source>
</evidence>
<evidence type="ECO:0000256" key="6">
    <source>
        <dbReference type="ARBA" id="ARBA00022989"/>
    </source>
</evidence>
<dbReference type="GO" id="GO:0048250">
    <property type="term" value="P:iron import into the mitochondrion"/>
    <property type="evidence" value="ECO:0007669"/>
    <property type="project" value="TreeGrafter"/>
</dbReference>
<dbReference type="EMBL" id="JAWJWE010000041">
    <property type="protein sequence ID" value="KAK6618805.1"/>
    <property type="molecule type" value="Genomic_DNA"/>
</dbReference>
<comment type="caution">
    <text evidence="16">The sequence shown here is derived from an EMBL/GenBank/DDBJ whole genome shotgun (WGS) entry which is preliminary data.</text>
</comment>
<protein>
    <recommendedName>
        <fullName evidence="10">Mitoferrin-1</fullName>
    </recommendedName>
    <alternativeName>
        <fullName evidence="11">Mitochondrial iron transporter 1</fullName>
    </alternativeName>
    <alternativeName>
        <fullName evidence="12">Solute carrier family 25 member 37</fullName>
    </alternativeName>
</protein>
<feature type="domain" description="ABC transmembrane type-2" evidence="15">
    <location>
        <begin position="538"/>
        <end position="786"/>
    </location>
</feature>
<comment type="similarity">
    <text evidence="2">Belongs to the mitochondrial carrier (TC 2.A.29) family.</text>
</comment>
<evidence type="ECO:0000313" key="17">
    <source>
        <dbReference type="Proteomes" id="UP001372834"/>
    </source>
</evidence>
<accession>A0AAN8PCS6</accession>
<dbReference type="InterPro" id="IPR018108">
    <property type="entry name" value="MCP_transmembrane"/>
</dbReference>
<comment type="function">
    <text evidence="9">Mitochondrial iron transporter that specifically mediates iron uptake in developing erythroid cells, thereby playing an essential role in heme biosynthesis.</text>
</comment>
<dbReference type="Proteomes" id="UP001372834">
    <property type="component" value="Unassembled WGS sequence"/>
</dbReference>
<comment type="subcellular location">
    <subcellularLocation>
        <location evidence="1">Mitochondrion membrane</location>
        <topology evidence="1">Multi-pass membrane protein</topology>
    </subcellularLocation>
</comment>
<keyword evidence="3" id="KW-0813">Transport</keyword>
<feature type="transmembrane region" description="Helical" evidence="14">
    <location>
        <begin position="592"/>
        <end position="616"/>
    </location>
</feature>
<keyword evidence="4" id="KW-0408">Iron</keyword>
<dbReference type="PANTHER" id="PTHR45758:SF4">
    <property type="entry name" value="MITOFERRIN-1"/>
    <property type="match status" value="1"/>
</dbReference>
<feature type="transmembrane region" description="Helical" evidence="14">
    <location>
        <begin position="637"/>
        <end position="665"/>
    </location>
</feature>
<dbReference type="PANTHER" id="PTHR45758">
    <property type="entry name" value="MITOFERRIN-1-RELATED"/>
    <property type="match status" value="1"/>
</dbReference>
<dbReference type="InterPro" id="IPR013525">
    <property type="entry name" value="ABC2_TM"/>
</dbReference>
<evidence type="ECO:0000256" key="8">
    <source>
        <dbReference type="ARBA" id="ARBA00023136"/>
    </source>
</evidence>
<evidence type="ECO:0000256" key="12">
    <source>
        <dbReference type="ARBA" id="ARBA00041894"/>
    </source>
</evidence>
<dbReference type="InterPro" id="IPR023395">
    <property type="entry name" value="MCP_dom_sf"/>
</dbReference>
<dbReference type="Pfam" id="PF00153">
    <property type="entry name" value="Mito_carr"/>
    <property type="match status" value="3"/>
</dbReference>
<dbReference type="GO" id="GO:0140359">
    <property type="term" value="F:ABC-type transporter activity"/>
    <property type="evidence" value="ECO:0007669"/>
    <property type="project" value="InterPro"/>
</dbReference>
<evidence type="ECO:0000256" key="14">
    <source>
        <dbReference type="SAM" id="Phobius"/>
    </source>
</evidence>
<name>A0AAN8PCS6_POLSC</name>
<keyword evidence="7" id="KW-0496">Mitochondrion</keyword>
<feature type="transmembrane region" description="Helical" evidence="14">
    <location>
        <begin position="760"/>
        <end position="783"/>
    </location>
</feature>
<gene>
    <name evidence="16" type="ORF">RUM43_013196</name>
</gene>
<evidence type="ECO:0000256" key="13">
    <source>
        <dbReference type="PROSITE-ProRule" id="PRU00282"/>
    </source>
</evidence>
<feature type="repeat" description="Solcar" evidence="13">
    <location>
        <begin position="104"/>
        <end position="188"/>
    </location>
</feature>
<dbReference type="Pfam" id="PF12698">
    <property type="entry name" value="ABC2_membrane_3"/>
    <property type="match status" value="1"/>
</dbReference>
<reference evidence="16 17" key="1">
    <citation type="submission" date="2023-10" db="EMBL/GenBank/DDBJ databases">
        <title>Genomes of two closely related lineages of the louse Polyplax serrata with different host specificities.</title>
        <authorList>
            <person name="Martinu J."/>
            <person name="Tarabai H."/>
            <person name="Stefka J."/>
            <person name="Hypsa V."/>
        </authorList>
    </citation>
    <scope>NUCLEOTIDE SEQUENCE [LARGE SCALE GENOMIC DNA]</scope>
    <source>
        <strain evidence="16">HR10_N</strain>
    </source>
</reference>
<dbReference type="AlphaFoldDB" id="A0AAN8PCS6"/>
<dbReference type="SUPFAM" id="SSF103506">
    <property type="entry name" value="Mitochondrial carrier"/>
    <property type="match status" value="1"/>
</dbReference>
<evidence type="ECO:0000256" key="10">
    <source>
        <dbReference type="ARBA" id="ARBA00040418"/>
    </source>
</evidence>
<feature type="transmembrane region" description="Helical" evidence="14">
    <location>
        <begin position="671"/>
        <end position="692"/>
    </location>
</feature>
<organism evidence="16 17">
    <name type="scientific">Polyplax serrata</name>
    <name type="common">Common mouse louse</name>
    <dbReference type="NCBI Taxonomy" id="468196"/>
    <lineage>
        <taxon>Eukaryota</taxon>
        <taxon>Metazoa</taxon>
        <taxon>Ecdysozoa</taxon>
        <taxon>Arthropoda</taxon>
        <taxon>Hexapoda</taxon>
        <taxon>Insecta</taxon>
        <taxon>Pterygota</taxon>
        <taxon>Neoptera</taxon>
        <taxon>Paraneoptera</taxon>
        <taxon>Psocodea</taxon>
        <taxon>Troctomorpha</taxon>
        <taxon>Phthiraptera</taxon>
        <taxon>Anoplura</taxon>
        <taxon>Polyplacidae</taxon>
        <taxon>Polyplax</taxon>
    </lineage>
</organism>
<dbReference type="PROSITE" id="PS50920">
    <property type="entry name" value="SOLCAR"/>
    <property type="match status" value="3"/>
</dbReference>
<keyword evidence="4" id="KW-0406">Ion transport</keyword>
<evidence type="ECO:0000256" key="4">
    <source>
        <dbReference type="ARBA" id="ARBA00022496"/>
    </source>
</evidence>
<feature type="repeat" description="Solcar" evidence="13">
    <location>
        <begin position="193"/>
        <end position="277"/>
    </location>
</feature>
<evidence type="ECO:0000256" key="2">
    <source>
        <dbReference type="ARBA" id="ARBA00006375"/>
    </source>
</evidence>
<keyword evidence="8 13" id="KW-0472">Membrane</keyword>
<evidence type="ECO:0000256" key="5">
    <source>
        <dbReference type="ARBA" id="ARBA00022692"/>
    </source>
</evidence>